<gene>
    <name evidence="3" type="ORF">K461DRAFT_164075</name>
</gene>
<comment type="caution">
    <text evidence="3">The sequence shown here is derived from an EMBL/GenBank/DDBJ whole genome shotgun (WGS) entry which is preliminary data.</text>
</comment>
<reference evidence="3" key="1">
    <citation type="journal article" date="2020" name="Stud. Mycol.">
        <title>101 Dothideomycetes genomes: a test case for predicting lifestyles and emergence of pathogens.</title>
        <authorList>
            <person name="Haridas S."/>
            <person name="Albert R."/>
            <person name="Binder M."/>
            <person name="Bloem J."/>
            <person name="Labutti K."/>
            <person name="Salamov A."/>
            <person name="Andreopoulos B."/>
            <person name="Baker S."/>
            <person name="Barry K."/>
            <person name="Bills G."/>
            <person name="Bluhm B."/>
            <person name="Cannon C."/>
            <person name="Castanera R."/>
            <person name="Culley D."/>
            <person name="Daum C."/>
            <person name="Ezra D."/>
            <person name="Gonzalez J."/>
            <person name="Henrissat B."/>
            <person name="Kuo A."/>
            <person name="Liang C."/>
            <person name="Lipzen A."/>
            <person name="Lutzoni F."/>
            <person name="Magnuson J."/>
            <person name="Mondo S."/>
            <person name="Nolan M."/>
            <person name="Ohm R."/>
            <person name="Pangilinan J."/>
            <person name="Park H.-J."/>
            <person name="Ramirez L."/>
            <person name="Alfaro M."/>
            <person name="Sun H."/>
            <person name="Tritt A."/>
            <person name="Yoshinaga Y."/>
            <person name="Zwiers L.-H."/>
            <person name="Turgeon B."/>
            <person name="Goodwin S."/>
            <person name="Spatafora J."/>
            <person name="Crous P."/>
            <person name="Grigoriev I."/>
        </authorList>
    </citation>
    <scope>NUCLEOTIDE SEQUENCE</scope>
    <source>
        <strain evidence="3">CBS 260.36</strain>
    </source>
</reference>
<feature type="transmembrane region" description="Helical" evidence="2">
    <location>
        <begin position="111"/>
        <end position="131"/>
    </location>
</feature>
<evidence type="ECO:0000256" key="1">
    <source>
        <dbReference type="SAM" id="MobiDB-lite"/>
    </source>
</evidence>
<organism evidence="3 4">
    <name type="scientific">Myriangium duriaei CBS 260.36</name>
    <dbReference type="NCBI Taxonomy" id="1168546"/>
    <lineage>
        <taxon>Eukaryota</taxon>
        <taxon>Fungi</taxon>
        <taxon>Dikarya</taxon>
        <taxon>Ascomycota</taxon>
        <taxon>Pezizomycotina</taxon>
        <taxon>Dothideomycetes</taxon>
        <taxon>Dothideomycetidae</taxon>
        <taxon>Myriangiales</taxon>
        <taxon>Myriangiaceae</taxon>
        <taxon>Myriangium</taxon>
    </lineage>
</organism>
<dbReference type="Proteomes" id="UP000799439">
    <property type="component" value="Unassembled WGS sequence"/>
</dbReference>
<keyword evidence="2" id="KW-0812">Transmembrane</keyword>
<sequence length="208" mass="23231">MKLICAGWCSPPPCMGIDVPGVSLVPGRANAGLLAGSGDWGATGVYSVLIRCSGRRMRRVHDHIAALSESRVEPSVIPGNFVFELEAACRRCYRCQWSPCRPVAHSLFSDLFSYCVVVVVVLVLSVVLYFLSLSRAVLLLFSPPSTDRGPGTEPPRLFEHGRKGILCSSRLRQIFLPGPPNSRRPPRHDFLERWNRPAPPRRHRRNHR</sequence>
<dbReference type="AlphaFoldDB" id="A0A9P4J017"/>
<proteinExistence type="predicted"/>
<keyword evidence="2" id="KW-1133">Transmembrane helix</keyword>
<evidence type="ECO:0000313" key="4">
    <source>
        <dbReference type="Proteomes" id="UP000799439"/>
    </source>
</evidence>
<feature type="compositionally biased region" description="Basic residues" evidence="1">
    <location>
        <begin position="199"/>
        <end position="208"/>
    </location>
</feature>
<dbReference type="EMBL" id="ML996088">
    <property type="protein sequence ID" value="KAF2150962.1"/>
    <property type="molecule type" value="Genomic_DNA"/>
</dbReference>
<keyword evidence="4" id="KW-1185">Reference proteome</keyword>
<name>A0A9P4J017_9PEZI</name>
<feature type="region of interest" description="Disordered" evidence="1">
    <location>
        <begin position="177"/>
        <end position="208"/>
    </location>
</feature>
<accession>A0A9P4J017</accession>
<protein>
    <submittedName>
        <fullName evidence="3">Uncharacterized protein</fullName>
    </submittedName>
</protein>
<keyword evidence="2" id="KW-0472">Membrane</keyword>
<evidence type="ECO:0000313" key="3">
    <source>
        <dbReference type="EMBL" id="KAF2150962.1"/>
    </source>
</evidence>
<evidence type="ECO:0000256" key="2">
    <source>
        <dbReference type="SAM" id="Phobius"/>
    </source>
</evidence>